<organism evidence="1 2">
    <name type="scientific">Coemansia guatemalensis</name>
    <dbReference type="NCBI Taxonomy" id="2761395"/>
    <lineage>
        <taxon>Eukaryota</taxon>
        <taxon>Fungi</taxon>
        <taxon>Fungi incertae sedis</taxon>
        <taxon>Zoopagomycota</taxon>
        <taxon>Kickxellomycotina</taxon>
        <taxon>Kickxellomycetes</taxon>
        <taxon>Kickxellales</taxon>
        <taxon>Kickxellaceae</taxon>
        <taxon>Coemansia</taxon>
    </lineage>
</organism>
<dbReference type="PANTHER" id="PTHR43162:SF1">
    <property type="entry name" value="PRESTALK A DIFFERENTIATION PROTEIN A"/>
    <property type="match status" value="1"/>
</dbReference>
<comment type="caution">
    <text evidence="1">The sequence shown here is derived from an EMBL/GenBank/DDBJ whole genome shotgun (WGS) entry which is preliminary data.</text>
</comment>
<keyword evidence="2" id="KW-1185">Reference proteome</keyword>
<dbReference type="OrthoDB" id="10254221at2759"/>
<protein>
    <recommendedName>
        <fullName evidence="3">NAD(P)-binding protein</fullName>
    </recommendedName>
</protein>
<dbReference type="Proteomes" id="UP001140094">
    <property type="component" value="Unassembled WGS sequence"/>
</dbReference>
<proteinExistence type="predicted"/>
<evidence type="ECO:0000313" key="2">
    <source>
        <dbReference type="Proteomes" id="UP001140094"/>
    </source>
</evidence>
<evidence type="ECO:0008006" key="3">
    <source>
        <dbReference type="Google" id="ProtNLM"/>
    </source>
</evidence>
<dbReference type="EMBL" id="JANBUO010000982">
    <property type="protein sequence ID" value="KAJ2800453.1"/>
    <property type="molecule type" value="Genomic_DNA"/>
</dbReference>
<dbReference type="Gene3D" id="3.40.50.720">
    <property type="entry name" value="NAD(P)-binding Rossmann-like Domain"/>
    <property type="match status" value="1"/>
</dbReference>
<dbReference type="PANTHER" id="PTHR43162">
    <property type="match status" value="1"/>
</dbReference>
<accession>A0A9W8LSF4</accession>
<evidence type="ECO:0000313" key="1">
    <source>
        <dbReference type="EMBL" id="KAJ2800453.1"/>
    </source>
</evidence>
<dbReference type="InterPro" id="IPR036291">
    <property type="entry name" value="NAD(P)-bd_dom_sf"/>
</dbReference>
<sequence length="311" mass="34542">MAHFASILSASTRKTVLVTGCDMYAGFQIACMMLKHKGKHFEEVYAVYFEENHLVHELKKHGACCIKLAIADGADKVAKAYSKADVVVVVPPVSDEKWEEDACVFVSAVEKAKVKGLVLCSKIGVEKMGGFRMLEPLLKMEQAYEKVKGEVEAASLVRCSLHIDMLWLFRRQIASEHSIKLPASPDAKFAPLAEADGAQGLYNMLVDPKFPTGTYELTGPKQVDFKTITEHAASMIDNSITYKQIGRQEMEEYLMQQEDVCENVVCFLADMLEAVSKGLVEKCGGDLEKLLGKQPMSVERYLEKNADSFKP</sequence>
<gene>
    <name evidence="1" type="ORF">H4R20_004056</name>
</gene>
<dbReference type="AlphaFoldDB" id="A0A9W8LSF4"/>
<dbReference type="InterPro" id="IPR051604">
    <property type="entry name" value="Ergot_Alk_Oxidoreductase"/>
</dbReference>
<name>A0A9W8LSF4_9FUNG</name>
<reference evidence="1" key="1">
    <citation type="submission" date="2022-07" db="EMBL/GenBank/DDBJ databases">
        <title>Phylogenomic reconstructions and comparative analyses of Kickxellomycotina fungi.</title>
        <authorList>
            <person name="Reynolds N.K."/>
            <person name="Stajich J.E."/>
            <person name="Barry K."/>
            <person name="Grigoriev I.V."/>
            <person name="Crous P."/>
            <person name="Smith M.E."/>
        </authorList>
    </citation>
    <scope>NUCLEOTIDE SEQUENCE</scope>
    <source>
        <strain evidence="1">NRRL 1565</strain>
    </source>
</reference>
<dbReference type="SUPFAM" id="SSF51735">
    <property type="entry name" value="NAD(P)-binding Rossmann-fold domains"/>
    <property type="match status" value="1"/>
</dbReference>